<dbReference type="Pfam" id="PF00584">
    <property type="entry name" value="SecE"/>
    <property type="match status" value="1"/>
</dbReference>
<dbReference type="NCBIfam" id="TIGR00964">
    <property type="entry name" value="secE_bact"/>
    <property type="match status" value="1"/>
</dbReference>
<dbReference type="PANTHER" id="PTHR33910:SF1">
    <property type="entry name" value="PROTEIN TRANSLOCASE SUBUNIT SECE"/>
    <property type="match status" value="1"/>
</dbReference>
<dbReference type="GO" id="GO:0008320">
    <property type="term" value="F:protein transmembrane transporter activity"/>
    <property type="evidence" value="ECO:0007669"/>
    <property type="project" value="UniProtKB-UniRule"/>
</dbReference>
<dbReference type="InterPro" id="IPR005807">
    <property type="entry name" value="SecE_bac"/>
</dbReference>
<evidence type="ECO:0000256" key="8">
    <source>
        <dbReference type="ARBA" id="ARBA00023136"/>
    </source>
</evidence>
<evidence type="ECO:0000256" key="9">
    <source>
        <dbReference type="HAMAP-Rule" id="MF_00422"/>
    </source>
</evidence>
<name>A0A2M6W0P2_9BACT</name>
<dbReference type="AlphaFoldDB" id="A0A2M6W0P2"/>
<dbReference type="HAMAP" id="MF_00422">
    <property type="entry name" value="SecE"/>
    <property type="match status" value="1"/>
</dbReference>
<feature type="transmembrane region" description="Helical" evidence="9">
    <location>
        <begin position="26"/>
        <end position="47"/>
    </location>
</feature>
<comment type="caution">
    <text evidence="10">The sequence shown here is derived from an EMBL/GenBank/DDBJ whole genome shotgun (WGS) entry which is preliminary data.</text>
</comment>
<evidence type="ECO:0000313" key="11">
    <source>
        <dbReference type="Proteomes" id="UP000229362"/>
    </source>
</evidence>
<comment type="similarity">
    <text evidence="9">Belongs to the SecE/SEC61-gamma family.</text>
</comment>
<evidence type="ECO:0000256" key="1">
    <source>
        <dbReference type="ARBA" id="ARBA00004370"/>
    </source>
</evidence>
<organism evidence="10 11">
    <name type="scientific">Candidatus Magasanikbacteria bacterium CG10_big_fil_rev_8_21_14_0_10_43_6</name>
    <dbReference type="NCBI Taxonomy" id="1974650"/>
    <lineage>
        <taxon>Bacteria</taxon>
        <taxon>Candidatus Magasanikiibacteriota</taxon>
    </lineage>
</organism>
<evidence type="ECO:0000256" key="7">
    <source>
        <dbReference type="ARBA" id="ARBA00023010"/>
    </source>
</evidence>
<comment type="subunit">
    <text evidence="9">Component of the Sec protein translocase complex. Heterotrimer consisting of SecY, SecE and SecG subunits. The heterotrimers can form oligomers, although 1 heterotrimer is thought to be able to translocate proteins. Interacts with the ribosome. Interacts with SecDF, and other proteins may be involved. Interacts with SecA.</text>
</comment>
<dbReference type="GO" id="GO:0009306">
    <property type="term" value="P:protein secretion"/>
    <property type="evidence" value="ECO:0007669"/>
    <property type="project" value="UniProtKB-UniRule"/>
</dbReference>
<dbReference type="PANTHER" id="PTHR33910">
    <property type="entry name" value="PROTEIN TRANSLOCASE SUBUNIT SECE"/>
    <property type="match status" value="1"/>
</dbReference>
<proteinExistence type="inferred from homology"/>
<accession>A0A2M6W0P2</accession>
<dbReference type="InterPro" id="IPR001901">
    <property type="entry name" value="Translocase_SecE/Sec61-g"/>
</dbReference>
<evidence type="ECO:0000256" key="3">
    <source>
        <dbReference type="ARBA" id="ARBA00022475"/>
    </source>
</evidence>
<keyword evidence="6 9" id="KW-1133">Transmembrane helix</keyword>
<gene>
    <name evidence="9 10" type="primary">secE</name>
    <name evidence="10" type="ORF">COU33_03520</name>
</gene>
<dbReference type="GO" id="GO:0005886">
    <property type="term" value="C:plasma membrane"/>
    <property type="evidence" value="ECO:0007669"/>
    <property type="project" value="UniProtKB-SubCell"/>
</dbReference>
<evidence type="ECO:0000256" key="6">
    <source>
        <dbReference type="ARBA" id="ARBA00022989"/>
    </source>
</evidence>
<keyword evidence="2 9" id="KW-0813">Transport</keyword>
<keyword evidence="5 9" id="KW-0653">Protein transport</keyword>
<dbReference type="EMBL" id="PFBZ01000152">
    <property type="protein sequence ID" value="PIT86373.1"/>
    <property type="molecule type" value="Genomic_DNA"/>
</dbReference>
<dbReference type="GO" id="GO:0065002">
    <property type="term" value="P:intracellular protein transmembrane transport"/>
    <property type="evidence" value="ECO:0007669"/>
    <property type="project" value="UniProtKB-UniRule"/>
</dbReference>
<dbReference type="PROSITE" id="PS01067">
    <property type="entry name" value="SECE_SEC61G"/>
    <property type="match status" value="1"/>
</dbReference>
<dbReference type="GO" id="GO:0006605">
    <property type="term" value="P:protein targeting"/>
    <property type="evidence" value="ECO:0007669"/>
    <property type="project" value="UniProtKB-UniRule"/>
</dbReference>
<comment type="subcellular location">
    <subcellularLocation>
        <location evidence="9">Cell membrane</location>
        <topology evidence="9">Single-pass membrane protein</topology>
    </subcellularLocation>
    <subcellularLocation>
        <location evidence="1">Membrane</location>
    </subcellularLocation>
</comment>
<reference evidence="11" key="1">
    <citation type="submission" date="2017-09" db="EMBL/GenBank/DDBJ databases">
        <title>Depth-based differentiation of microbial function through sediment-hosted aquifers and enrichment of novel symbionts in the deep terrestrial subsurface.</title>
        <authorList>
            <person name="Probst A.J."/>
            <person name="Ladd B."/>
            <person name="Jarett J.K."/>
            <person name="Geller-Mcgrath D.E."/>
            <person name="Sieber C.M.K."/>
            <person name="Emerson J.B."/>
            <person name="Anantharaman K."/>
            <person name="Thomas B.C."/>
            <person name="Malmstrom R."/>
            <person name="Stieglmeier M."/>
            <person name="Klingl A."/>
            <person name="Woyke T."/>
            <person name="Ryan C.M."/>
            <person name="Banfield J.F."/>
        </authorList>
    </citation>
    <scope>NUCLEOTIDE SEQUENCE [LARGE SCALE GENOMIC DNA]</scope>
</reference>
<evidence type="ECO:0000313" key="10">
    <source>
        <dbReference type="EMBL" id="PIT86373.1"/>
    </source>
</evidence>
<comment type="function">
    <text evidence="9">Essential subunit of the Sec protein translocation channel SecYEG. Clamps together the 2 halves of SecY. May contact the channel plug during translocation.</text>
</comment>
<evidence type="ECO:0000256" key="4">
    <source>
        <dbReference type="ARBA" id="ARBA00022692"/>
    </source>
</evidence>
<dbReference type="GO" id="GO:0043952">
    <property type="term" value="P:protein transport by the Sec complex"/>
    <property type="evidence" value="ECO:0007669"/>
    <property type="project" value="UniProtKB-UniRule"/>
</dbReference>
<evidence type="ECO:0000256" key="5">
    <source>
        <dbReference type="ARBA" id="ARBA00022927"/>
    </source>
</evidence>
<dbReference type="Gene3D" id="1.20.5.1030">
    <property type="entry name" value="Preprotein translocase secy subunit"/>
    <property type="match status" value="1"/>
</dbReference>
<keyword evidence="3 9" id="KW-1003">Cell membrane</keyword>
<dbReference type="InterPro" id="IPR038379">
    <property type="entry name" value="SecE_sf"/>
</dbReference>
<sequence>MLQLKDYFREAIGEMRKVTWPTQKQVKFFSILVIAMSLGVAVFFGVLDYVLNYLLGLII</sequence>
<dbReference type="Proteomes" id="UP000229362">
    <property type="component" value="Unassembled WGS sequence"/>
</dbReference>
<keyword evidence="7 9" id="KW-0811">Translocation</keyword>
<evidence type="ECO:0000256" key="2">
    <source>
        <dbReference type="ARBA" id="ARBA00022448"/>
    </source>
</evidence>
<protein>
    <recommendedName>
        <fullName evidence="9">Protein translocase subunit SecE</fullName>
    </recommendedName>
</protein>
<keyword evidence="4 9" id="KW-0812">Transmembrane</keyword>
<keyword evidence="8 9" id="KW-0472">Membrane</keyword>